<evidence type="ECO:0000313" key="18">
    <source>
        <dbReference type="EMBL" id="QDT99945.1"/>
    </source>
</evidence>
<evidence type="ECO:0000256" key="5">
    <source>
        <dbReference type="ARBA" id="ARBA00022679"/>
    </source>
</evidence>
<dbReference type="InterPro" id="IPR001789">
    <property type="entry name" value="Sig_transdc_resp-reg_receiver"/>
</dbReference>
<keyword evidence="14" id="KW-1133">Transmembrane helix</keyword>
<dbReference type="RefSeq" id="WP_144989885.1">
    <property type="nucleotide sequence ID" value="NZ_CP037920.1"/>
</dbReference>
<evidence type="ECO:0000256" key="4">
    <source>
        <dbReference type="ARBA" id="ARBA00022553"/>
    </source>
</evidence>
<feature type="domain" description="Histidine kinase" evidence="15">
    <location>
        <begin position="513"/>
        <end position="734"/>
    </location>
</feature>
<evidence type="ECO:0000313" key="19">
    <source>
        <dbReference type="Proteomes" id="UP000318704"/>
    </source>
</evidence>
<keyword evidence="11" id="KW-0131">Cell cycle</keyword>
<feature type="domain" description="PAC" evidence="17">
    <location>
        <begin position="339"/>
        <end position="391"/>
    </location>
</feature>
<evidence type="ECO:0000256" key="9">
    <source>
        <dbReference type="ARBA" id="ARBA00023012"/>
    </source>
</evidence>
<dbReference type="CDD" id="cd00082">
    <property type="entry name" value="HisKA"/>
    <property type="match status" value="1"/>
</dbReference>
<proteinExistence type="predicted"/>
<feature type="transmembrane region" description="Helical" evidence="14">
    <location>
        <begin position="36"/>
        <end position="55"/>
    </location>
</feature>
<dbReference type="FunFam" id="3.30.565.10:FF:000010">
    <property type="entry name" value="Sensor histidine kinase RcsC"/>
    <property type="match status" value="1"/>
</dbReference>
<dbReference type="InterPro" id="IPR035965">
    <property type="entry name" value="PAS-like_dom_sf"/>
</dbReference>
<dbReference type="PROSITE" id="PS50109">
    <property type="entry name" value="HIS_KIN"/>
    <property type="match status" value="1"/>
</dbReference>
<dbReference type="InterPro" id="IPR003661">
    <property type="entry name" value="HisK_dim/P_dom"/>
</dbReference>
<dbReference type="InterPro" id="IPR036097">
    <property type="entry name" value="HisK_dim/P_sf"/>
</dbReference>
<dbReference type="EC" id="2.7.13.3" evidence="3"/>
<dbReference type="Pfam" id="PF13426">
    <property type="entry name" value="PAS_9"/>
    <property type="match status" value="1"/>
</dbReference>
<dbReference type="FunFam" id="1.10.287.130:FF:000038">
    <property type="entry name" value="Sensory transduction histidine kinase"/>
    <property type="match status" value="1"/>
</dbReference>
<dbReference type="SUPFAM" id="SSF55785">
    <property type="entry name" value="PYP-like sensor domain (PAS domain)"/>
    <property type="match status" value="1"/>
</dbReference>
<keyword evidence="4 12" id="KW-0597">Phosphoprotein</keyword>
<dbReference type="SUPFAM" id="SSF55874">
    <property type="entry name" value="ATPase domain of HSP90 chaperone/DNA topoisomerase II/histidine kinase"/>
    <property type="match status" value="1"/>
</dbReference>
<evidence type="ECO:0000256" key="8">
    <source>
        <dbReference type="ARBA" id="ARBA00022840"/>
    </source>
</evidence>
<gene>
    <name evidence="18" type="primary">luxQ_10</name>
    <name evidence="18" type="ORF">V144x_54590</name>
</gene>
<dbReference type="SMART" id="SM00448">
    <property type="entry name" value="REC"/>
    <property type="match status" value="1"/>
</dbReference>
<evidence type="ECO:0000256" key="10">
    <source>
        <dbReference type="ARBA" id="ARBA00023136"/>
    </source>
</evidence>
<evidence type="ECO:0000259" key="16">
    <source>
        <dbReference type="PROSITE" id="PS50110"/>
    </source>
</evidence>
<accession>A0A517W3W8</accession>
<sequence length="900" mass="100769">MSSTIESTNHDDAISERVESLYQNNRLEIFKRTDRLFACLMVLQWIGSIIAAYWISPRAWSGTESEIHLHIWAAILLGGLISLFPIYLAITRSGSTLTRHVVAISQMLMASLLIHLSGGRIETHFHIFGSLAFLAFYRDWRVLISATVVVVVDHLAFGLFYPQAIFGVLTASPWRVVEHGAWVVFEDVFLFIAIHQSLKEMRAMARQQAELEATNESVESQVKSRTRDLHSANQMILDANHKLEHQTDELRRQAKDLVVANRKAEQLSAFGQILDRSQNEIYIFDQETLKFVHVSKGACRNIGYSMEELRELTPVDIKPEHTQQSFQEIVSPLIEGLQSNLEFTTVHRRKDGSEYPVTVNLELSTLEERAVFVAVILDITEQQRASQKIETISRIPEENNNPVLRVSGEGELLYANPASKELLTHWGIQVNDLLPYEISEACQKALDIGDSVGIEVDTNQLCYSLNLAPIVKENYVNLYGTDITSRKQAEQALLQAKEAAEAANQSKSEFLANMSHEIRTPMTAILGFSEILLGTIEDPEHVEGLKTIRRNGKYLLQIINNILDLSKVESGKLEVEHIQCSPCQILSEVTSLMRVPTNAKGLQLELEYDGPVPKQIQSDPTRIRQILINLIGNATKFTEIGKIRVVARLKDIETNDPQMQFDVIDTGIGMTKDQMSHLFQPFVQADTSTTRKFGGTGLGLTISKRLAKMMGGNIEVSSIPEKGSTFSLSISTGSLQDVELVTEVSEAEFPVNRSEEKQEQKTTQLNCRVLLAEDGPDNQRLISFILKKSGAEVTTADNGQVALELALQARDKGDPFDVILMDMQMPVLDGYSASTKLREAEYTGPIIALTAHAMSHDRKKCIDAGCDDYTTKPVDRKQLIALVDQYTSQQKHRELAEIQI</sequence>
<evidence type="ECO:0000256" key="1">
    <source>
        <dbReference type="ARBA" id="ARBA00000085"/>
    </source>
</evidence>
<dbReference type="Gene3D" id="3.40.50.2300">
    <property type="match status" value="1"/>
</dbReference>
<evidence type="ECO:0000259" key="17">
    <source>
        <dbReference type="PROSITE" id="PS50113"/>
    </source>
</evidence>
<dbReference type="Gene3D" id="3.30.450.20">
    <property type="entry name" value="PAS domain"/>
    <property type="match status" value="1"/>
</dbReference>
<dbReference type="CDD" id="cd16922">
    <property type="entry name" value="HATPase_EvgS-ArcB-TorS-like"/>
    <property type="match status" value="1"/>
</dbReference>
<feature type="transmembrane region" description="Helical" evidence="14">
    <location>
        <begin position="142"/>
        <end position="161"/>
    </location>
</feature>
<dbReference type="GO" id="GO:0005524">
    <property type="term" value="F:ATP binding"/>
    <property type="evidence" value="ECO:0007669"/>
    <property type="project" value="UniProtKB-KW"/>
</dbReference>
<dbReference type="CDD" id="cd17546">
    <property type="entry name" value="REC_hyHK_CKI1_RcsC-like"/>
    <property type="match status" value="1"/>
</dbReference>
<evidence type="ECO:0000256" key="2">
    <source>
        <dbReference type="ARBA" id="ARBA00004370"/>
    </source>
</evidence>
<dbReference type="KEGG" id="gaw:V144x_54590"/>
<keyword evidence="14" id="KW-0812">Transmembrane</keyword>
<dbReference type="AlphaFoldDB" id="A0A517W3W8"/>
<feature type="domain" description="Response regulatory" evidence="16">
    <location>
        <begin position="768"/>
        <end position="887"/>
    </location>
</feature>
<feature type="modified residue" description="4-aspartylphosphate" evidence="12">
    <location>
        <position position="822"/>
    </location>
</feature>
<dbReference type="InterPro" id="IPR011006">
    <property type="entry name" value="CheY-like_superfamily"/>
</dbReference>
<dbReference type="InterPro" id="IPR005467">
    <property type="entry name" value="His_kinase_dom"/>
</dbReference>
<dbReference type="SUPFAM" id="SSF47384">
    <property type="entry name" value="Homodimeric domain of signal transducing histidine kinase"/>
    <property type="match status" value="1"/>
</dbReference>
<dbReference type="InterPro" id="IPR000014">
    <property type="entry name" value="PAS"/>
</dbReference>
<dbReference type="PROSITE" id="PS50110">
    <property type="entry name" value="RESPONSE_REGULATORY"/>
    <property type="match status" value="1"/>
</dbReference>
<evidence type="ECO:0000256" key="11">
    <source>
        <dbReference type="ARBA" id="ARBA00023306"/>
    </source>
</evidence>
<keyword evidence="8" id="KW-0067">ATP-binding</keyword>
<keyword evidence="9" id="KW-0902">Two-component regulatory system</keyword>
<dbReference type="GO" id="GO:0000155">
    <property type="term" value="F:phosphorelay sensor kinase activity"/>
    <property type="evidence" value="ECO:0007669"/>
    <property type="project" value="InterPro"/>
</dbReference>
<keyword evidence="13" id="KW-0175">Coiled coil</keyword>
<feature type="transmembrane region" description="Helical" evidence="14">
    <location>
        <begin position="67"/>
        <end position="90"/>
    </location>
</feature>
<evidence type="ECO:0000256" key="7">
    <source>
        <dbReference type="ARBA" id="ARBA00022777"/>
    </source>
</evidence>
<keyword evidence="10 14" id="KW-0472">Membrane</keyword>
<dbReference type="Proteomes" id="UP000318704">
    <property type="component" value="Chromosome"/>
</dbReference>
<protein>
    <recommendedName>
        <fullName evidence="3">histidine kinase</fullName>
        <ecNumber evidence="3">2.7.13.3</ecNumber>
    </recommendedName>
</protein>
<keyword evidence="7 18" id="KW-0418">Kinase</keyword>
<evidence type="ECO:0000256" key="13">
    <source>
        <dbReference type="SAM" id="Coils"/>
    </source>
</evidence>
<dbReference type="Pfam" id="PF00512">
    <property type="entry name" value="HisKA"/>
    <property type="match status" value="1"/>
</dbReference>
<dbReference type="PANTHER" id="PTHR45339:SF1">
    <property type="entry name" value="HYBRID SIGNAL TRANSDUCTION HISTIDINE KINASE J"/>
    <property type="match status" value="1"/>
</dbReference>
<organism evidence="18 19">
    <name type="scientific">Gimesia aquarii</name>
    <dbReference type="NCBI Taxonomy" id="2527964"/>
    <lineage>
        <taxon>Bacteria</taxon>
        <taxon>Pseudomonadati</taxon>
        <taxon>Planctomycetota</taxon>
        <taxon>Planctomycetia</taxon>
        <taxon>Planctomycetales</taxon>
        <taxon>Planctomycetaceae</taxon>
        <taxon>Gimesia</taxon>
    </lineage>
</organism>
<evidence type="ECO:0000256" key="6">
    <source>
        <dbReference type="ARBA" id="ARBA00022741"/>
    </source>
</evidence>
<feature type="coiled-coil region" evidence="13">
    <location>
        <begin position="201"/>
        <end position="267"/>
    </location>
</feature>
<dbReference type="InterPro" id="IPR000700">
    <property type="entry name" value="PAS-assoc_C"/>
</dbReference>
<dbReference type="PROSITE" id="PS50113">
    <property type="entry name" value="PAC"/>
    <property type="match status" value="1"/>
</dbReference>
<dbReference type="InterPro" id="IPR036890">
    <property type="entry name" value="HATPase_C_sf"/>
</dbReference>
<dbReference type="CDD" id="cd00130">
    <property type="entry name" value="PAS"/>
    <property type="match status" value="1"/>
</dbReference>
<comment type="catalytic activity">
    <reaction evidence="1">
        <text>ATP + protein L-histidine = ADP + protein N-phospho-L-histidine.</text>
        <dbReference type="EC" id="2.7.13.3"/>
    </reaction>
</comment>
<name>A0A517W3W8_9PLAN</name>
<dbReference type="NCBIfam" id="TIGR00229">
    <property type="entry name" value="sensory_box"/>
    <property type="match status" value="1"/>
</dbReference>
<dbReference type="PRINTS" id="PR00344">
    <property type="entry name" value="BCTRLSENSOR"/>
</dbReference>
<dbReference type="SMART" id="SM00387">
    <property type="entry name" value="HATPase_c"/>
    <property type="match status" value="1"/>
</dbReference>
<keyword evidence="5 18" id="KW-0808">Transferase</keyword>
<dbReference type="Pfam" id="PF00072">
    <property type="entry name" value="Response_reg"/>
    <property type="match status" value="1"/>
</dbReference>
<evidence type="ECO:0000256" key="14">
    <source>
        <dbReference type="SAM" id="Phobius"/>
    </source>
</evidence>
<dbReference type="InterPro" id="IPR003594">
    <property type="entry name" value="HATPase_dom"/>
</dbReference>
<dbReference type="Gene3D" id="3.30.565.10">
    <property type="entry name" value="Histidine kinase-like ATPase, C-terminal domain"/>
    <property type="match status" value="1"/>
</dbReference>
<dbReference type="PANTHER" id="PTHR45339">
    <property type="entry name" value="HYBRID SIGNAL TRANSDUCTION HISTIDINE KINASE J"/>
    <property type="match status" value="1"/>
</dbReference>
<dbReference type="GO" id="GO:0016020">
    <property type="term" value="C:membrane"/>
    <property type="evidence" value="ECO:0007669"/>
    <property type="project" value="UniProtKB-SubCell"/>
</dbReference>
<dbReference type="SUPFAM" id="SSF52172">
    <property type="entry name" value="CheY-like"/>
    <property type="match status" value="1"/>
</dbReference>
<evidence type="ECO:0000259" key="15">
    <source>
        <dbReference type="PROSITE" id="PS50109"/>
    </source>
</evidence>
<dbReference type="EMBL" id="CP037920">
    <property type="protein sequence ID" value="QDT99945.1"/>
    <property type="molecule type" value="Genomic_DNA"/>
</dbReference>
<evidence type="ECO:0000256" key="3">
    <source>
        <dbReference type="ARBA" id="ARBA00012438"/>
    </source>
</evidence>
<dbReference type="Gene3D" id="1.10.287.130">
    <property type="match status" value="1"/>
</dbReference>
<dbReference type="Pfam" id="PF02518">
    <property type="entry name" value="HATPase_c"/>
    <property type="match status" value="1"/>
</dbReference>
<dbReference type="SMART" id="SM00388">
    <property type="entry name" value="HisKA"/>
    <property type="match status" value="1"/>
</dbReference>
<reference evidence="18 19" key="1">
    <citation type="submission" date="2019-03" db="EMBL/GenBank/DDBJ databases">
        <title>Deep-cultivation of Planctomycetes and their phenomic and genomic characterization uncovers novel biology.</title>
        <authorList>
            <person name="Wiegand S."/>
            <person name="Jogler M."/>
            <person name="Boedeker C."/>
            <person name="Pinto D."/>
            <person name="Vollmers J."/>
            <person name="Rivas-Marin E."/>
            <person name="Kohn T."/>
            <person name="Peeters S.H."/>
            <person name="Heuer A."/>
            <person name="Rast P."/>
            <person name="Oberbeckmann S."/>
            <person name="Bunk B."/>
            <person name="Jeske O."/>
            <person name="Meyerdierks A."/>
            <person name="Storesund J.E."/>
            <person name="Kallscheuer N."/>
            <person name="Luecker S."/>
            <person name="Lage O.M."/>
            <person name="Pohl T."/>
            <person name="Merkel B.J."/>
            <person name="Hornburger P."/>
            <person name="Mueller R.-W."/>
            <person name="Bruemmer F."/>
            <person name="Labrenz M."/>
            <person name="Spormann A.M."/>
            <person name="Op den Camp H."/>
            <person name="Overmann J."/>
            <person name="Amann R."/>
            <person name="Jetten M.S.M."/>
            <person name="Mascher T."/>
            <person name="Medema M.H."/>
            <person name="Devos D.P."/>
            <person name="Kaster A.-K."/>
            <person name="Ovreas L."/>
            <person name="Rohde M."/>
            <person name="Galperin M.Y."/>
            <person name="Jogler C."/>
        </authorList>
    </citation>
    <scope>NUCLEOTIDE SEQUENCE [LARGE SCALE GENOMIC DNA]</scope>
    <source>
        <strain evidence="18 19">V144</strain>
    </source>
</reference>
<dbReference type="InterPro" id="IPR004358">
    <property type="entry name" value="Sig_transdc_His_kin-like_C"/>
</dbReference>
<comment type="subcellular location">
    <subcellularLocation>
        <location evidence="2">Membrane</location>
    </subcellularLocation>
</comment>
<evidence type="ECO:0000256" key="12">
    <source>
        <dbReference type="PROSITE-ProRule" id="PRU00169"/>
    </source>
</evidence>
<keyword evidence="6" id="KW-0547">Nucleotide-binding</keyword>